<dbReference type="CDD" id="cd01545">
    <property type="entry name" value="PBP1_SalR"/>
    <property type="match status" value="1"/>
</dbReference>
<evidence type="ECO:0000256" key="2">
    <source>
        <dbReference type="ARBA" id="ARBA00023125"/>
    </source>
</evidence>
<feature type="domain" description="HTH lacI-type" evidence="4">
    <location>
        <begin position="4"/>
        <end position="58"/>
    </location>
</feature>
<gene>
    <name evidence="5" type="ORF">SAMN05192583_0943</name>
</gene>
<organism evidence="5 6">
    <name type="scientific">Sphingomonas gellani</name>
    <dbReference type="NCBI Taxonomy" id="1166340"/>
    <lineage>
        <taxon>Bacteria</taxon>
        <taxon>Pseudomonadati</taxon>
        <taxon>Pseudomonadota</taxon>
        <taxon>Alphaproteobacteria</taxon>
        <taxon>Sphingomonadales</taxon>
        <taxon>Sphingomonadaceae</taxon>
        <taxon>Sphingomonas</taxon>
    </lineage>
</organism>
<dbReference type="InterPro" id="IPR028082">
    <property type="entry name" value="Peripla_BP_I"/>
</dbReference>
<dbReference type="Proteomes" id="UP000199206">
    <property type="component" value="Unassembled WGS sequence"/>
</dbReference>
<dbReference type="GO" id="GO:0003700">
    <property type="term" value="F:DNA-binding transcription factor activity"/>
    <property type="evidence" value="ECO:0007669"/>
    <property type="project" value="TreeGrafter"/>
</dbReference>
<protein>
    <submittedName>
        <fullName evidence="5">Transcriptional regulator, LacI family</fullName>
    </submittedName>
</protein>
<dbReference type="RefSeq" id="WP_093664328.1">
    <property type="nucleotide sequence ID" value="NZ_FOCF01000002.1"/>
</dbReference>
<dbReference type="Gene3D" id="3.40.50.2300">
    <property type="match status" value="2"/>
</dbReference>
<dbReference type="EMBL" id="FOCF01000002">
    <property type="protein sequence ID" value="SEM70891.1"/>
    <property type="molecule type" value="Genomic_DNA"/>
</dbReference>
<keyword evidence="2" id="KW-0238">DNA-binding</keyword>
<keyword evidence="6" id="KW-1185">Reference proteome</keyword>
<evidence type="ECO:0000313" key="5">
    <source>
        <dbReference type="EMBL" id="SEM70891.1"/>
    </source>
</evidence>
<dbReference type="SUPFAM" id="SSF47413">
    <property type="entry name" value="lambda repressor-like DNA-binding domains"/>
    <property type="match status" value="1"/>
</dbReference>
<dbReference type="PROSITE" id="PS00356">
    <property type="entry name" value="HTH_LACI_1"/>
    <property type="match status" value="1"/>
</dbReference>
<dbReference type="SMART" id="SM00354">
    <property type="entry name" value="HTH_LACI"/>
    <property type="match status" value="1"/>
</dbReference>
<dbReference type="SUPFAM" id="SSF53822">
    <property type="entry name" value="Periplasmic binding protein-like I"/>
    <property type="match status" value="1"/>
</dbReference>
<dbReference type="Pfam" id="PF13377">
    <property type="entry name" value="Peripla_BP_3"/>
    <property type="match status" value="1"/>
</dbReference>
<dbReference type="OrthoDB" id="7185860at2"/>
<reference evidence="6" key="1">
    <citation type="submission" date="2016-10" db="EMBL/GenBank/DDBJ databases">
        <authorList>
            <person name="Varghese N."/>
            <person name="Submissions S."/>
        </authorList>
    </citation>
    <scope>NUCLEOTIDE SEQUENCE [LARGE SCALE GENOMIC DNA]</scope>
    <source>
        <strain evidence="6">S6-262</strain>
    </source>
</reference>
<proteinExistence type="predicted"/>
<dbReference type="Pfam" id="PF00356">
    <property type="entry name" value="LacI"/>
    <property type="match status" value="1"/>
</dbReference>
<evidence type="ECO:0000313" key="6">
    <source>
        <dbReference type="Proteomes" id="UP000199206"/>
    </source>
</evidence>
<dbReference type="PRINTS" id="PR00036">
    <property type="entry name" value="HTHLACI"/>
</dbReference>
<dbReference type="STRING" id="1166340.SAMN05192583_0943"/>
<dbReference type="AlphaFoldDB" id="A0A1H8AJV0"/>
<evidence type="ECO:0000256" key="3">
    <source>
        <dbReference type="ARBA" id="ARBA00023163"/>
    </source>
</evidence>
<dbReference type="InterPro" id="IPR000843">
    <property type="entry name" value="HTH_LacI"/>
</dbReference>
<accession>A0A1H8AJV0</accession>
<dbReference type="CDD" id="cd01392">
    <property type="entry name" value="HTH_LacI"/>
    <property type="match status" value="1"/>
</dbReference>
<name>A0A1H8AJV0_9SPHN</name>
<sequence>MTRVTIKDVAARAGVSIKTVSRVMNGEAHVRADVRERVMKVVEETGYRPNMFARGLSSARSFLVGAFFDDPASPYASDIQRGALTRCRERGHHLLIEEVDRDAGDWKSTLDTTLRQVRLVGAILTPPICDWPELIDLFDAHGVPVVRIAPALVPERTPLVRVDDRRASAEMTQLLIAAGHRDIAFIKGPPAHGSSNERWRGFCDAMQAAGLTVADHRVLEGDYRYRSGLAAAETLLDTGTPPSAVLASNDEMAFAVLVVAMRHGITVPDRLSVVGFDDMALARMAWPQLTTVHQPNFEVAAAAVDLLIDAAEPQDAAHHRIEVPYTIVKRASVGPAAV</sequence>
<dbReference type="InterPro" id="IPR046335">
    <property type="entry name" value="LacI/GalR-like_sensor"/>
</dbReference>
<keyword evidence="3" id="KW-0804">Transcription</keyword>
<dbReference type="Gene3D" id="1.10.260.40">
    <property type="entry name" value="lambda repressor-like DNA-binding domains"/>
    <property type="match status" value="1"/>
</dbReference>
<dbReference type="GO" id="GO:0000976">
    <property type="term" value="F:transcription cis-regulatory region binding"/>
    <property type="evidence" value="ECO:0007669"/>
    <property type="project" value="TreeGrafter"/>
</dbReference>
<dbReference type="PANTHER" id="PTHR30146:SF153">
    <property type="entry name" value="LACTOSE OPERON REPRESSOR"/>
    <property type="match status" value="1"/>
</dbReference>
<evidence type="ECO:0000259" key="4">
    <source>
        <dbReference type="PROSITE" id="PS50932"/>
    </source>
</evidence>
<evidence type="ECO:0000256" key="1">
    <source>
        <dbReference type="ARBA" id="ARBA00023015"/>
    </source>
</evidence>
<dbReference type="PROSITE" id="PS50932">
    <property type="entry name" value="HTH_LACI_2"/>
    <property type="match status" value="1"/>
</dbReference>
<keyword evidence="1" id="KW-0805">Transcription regulation</keyword>
<dbReference type="PANTHER" id="PTHR30146">
    <property type="entry name" value="LACI-RELATED TRANSCRIPTIONAL REPRESSOR"/>
    <property type="match status" value="1"/>
</dbReference>
<dbReference type="InterPro" id="IPR010982">
    <property type="entry name" value="Lambda_DNA-bd_dom_sf"/>
</dbReference>